<proteinExistence type="predicted"/>
<keyword evidence="1" id="KW-1133">Transmembrane helix</keyword>
<gene>
    <name evidence="2" type="ORF">H9865_07075</name>
</gene>
<name>A0A9D1V4B4_9FIRM</name>
<dbReference type="Proteomes" id="UP000824193">
    <property type="component" value="Unassembled WGS sequence"/>
</dbReference>
<evidence type="ECO:0000313" key="3">
    <source>
        <dbReference type="Proteomes" id="UP000824193"/>
    </source>
</evidence>
<organism evidence="2 3">
    <name type="scientific">Candidatus Allofournierella pullicola</name>
    <dbReference type="NCBI Taxonomy" id="2838596"/>
    <lineage>
        <taxon>Bacteria</taxon>
        <taxon>Bacillati</taxon>
        <taxon>Bacillota</taxon>
        <taxon>Clostridia</taxon>
        <taxon>Eubacteriales</taxon>
        <taxon>Oscillospiraceae</taxon>
        <taxon>Allofournierella</taxon>
    </lineage>
</organism>
<reference evidence="2" key="2">
    <citation type="submission" date="2021-04" db="EMBL/GenBank/DDBJ databases">
        <authorList>
            <person name="Gilroy R."/>
        </authorList>
    </citation>
    <scope>NUCLEOTIDE SEQUENCE</scope>
    <source>
        <strain evidence="2">2239</strain>
    </source>
</reference>
<dbReference type="EMBL" id="DXFW01000020">
    <property type="protein sequence ID" value="HIX05848.1"/>
    <property type="molecule type" value="Genomic_DNA"/>
</dbReference>
<comment type="caution">
    <text evidence="2">The sequence shown here is derived from an EMBL/GenBank/DDBJ whole genome shotgun (WGS) entry which is preliminary data.</text>
</comment>
<evidence type="ECO:0000313" key="2">
    <source>
        <dbReference type="EMBL" id="HIX05848.1"/>
    </source>
</evidence>
<keyword evidence="2" id="KW-0132">Cell division</keyword>
<protein>
    <submittedName>
        <fullName evidence="2">Cell division protein FtsL</fullName>
    </submittedName>
</protein>
<reference evidence="2" key="1">
    <citation type="journal article" date="2021" name="PeerJ">
        <title>Extensive microbial diversity within the chicken gut microbiome revealed by metagenomics and culture.</title>
        <authorList>
            <person name="Gilroy R."/>
            <person name="Ravi A."/>
            <person name="Getino M."/>
            <person name="Pursley I."/>
            <person name="Horton D.L."/>
            <person name="Alikhan N.F."/>
            <person name="Baker D."/>
            <person name="Gharbi K."/>
            <person name="Hall N."/>
            <person name="Watson M."/>
            <person name="Adriaenssens E.M."/>
            <person name="Foster-Nyarko E."/>
            <person name="Jarju S."/>
            <person name="Secka A."/>
            <person name="Antonio M."/>
            <person name="Oren A."/>
            <person name="Chaudhuri R.R."/>
            <person name="La Ragione R."/>
            <person name="Hildebrand F."/>
            <person name="Pallen M.J."/>
        </authorList>
    </citation>
    <scope>NUCLEOTIDE SEQUENCE</scope>
    <source>
        <strain evidence="2">2239</strain>
    </source>
</reference>
<accession>A0A9D1V4B4</accession>
<sequence>MAQPAYDLELFENRTQRPRAKVRAVRGKKKASRLNLQTVKTVALAVVMAALVVGFLYSQATITELTVDIQNVQSELVSEQSTYNYLSGVLDSKTSLRNVEQIAAGELGLVKVDRSQVTYFSLESESVINRPQTAAQKITEFLSTGLLSLMEYLNP</sequence>
<keyword evidence="1" id="KW-0812">Transmembrane</keyword>
<keyword evidence="1" id="KW-0472">Membrane</keyword>
<keyword evidence="2" id="KW-0131">Cell cycle</keyword>
<feature type="transmembrane region" description="Helical" evidence="1">
    <location>
        <begin position="38"/>
        <end position="57"/>
    </location>
</feature>
<dbReference type="AlphaFoldDB" id="A0A9D1V4B4"/>
<dbReference type="GO" id="GO:0051301">
    <property type="term" value="P:cell division"/>
    <property type="evidence" value="ECO:0007669"/>
    <property type="project" value="UniProtKB-KW"/>
</dbReference>
<evidence type="ECO:0000256" key="1">
    <source>
        <dbReference type="SAM" id="Phobius"/>
    </source>
</evidence>